<protein>
    <recommendedName>
        <fullName evidence="7">Protein takeout</fullName>
    </recommendedName>
</protein>
<evidence type="ECO:0000256" key="2">
    <source>
        <dbReference type="ARBA" id="ARBA00023108"/>
    </source>
</evidence>
<dbReference type="InterPro" id="IPR010562">
    <property type="entry name" value="Haemolymph_juvenile_hormone-bd"/>
</dbReference>
<dbReference type="GO" id="GO:0007623">
    <property type="term" value="P:circadian rhythm"/>
    <property type="evidence" value="ECO:0007669"/>
    <property type="project" value="UniProtKB-ARBA"/>
</dbReference>
<evidence type="ECO:0000256" key="3">
    <source>
        <dbReference type="ARBA" id="ARBA00060902"/>
    </source>
</evidence>
<evidence type="ECO:0000256" key="4">
    <source>
        <dbReference type="SAM" id="SignalP"/>
    </source>
</evidence>
<accession>B4KDJ5</accession>
<gene>
    <name evidence="5" type="primary">Dmoj\GI23926</name>
    <name evidence="5" type="ORF">Dmoj_GI23926</name>
</gene>
<keyword evidence="2" id="KW-0090">Biological rhythms</keyword>
<sequence>MDIFIIALLIISCLNMYSCGSSSDLPGNITKCEIADEKCLLDGMNYVINNFATTGIKELGLVKLDPLHIKKFSLAKNPNSPVSIDMTFSNAELVGLRSSQVKRTSAFTRDLGRPIVLEMFSPKLTLKGPYSIDGKVLILPIVGKGDAEISLDNVKVSAIAKFVPVSKGPQQTYAKAIEVKIKLEPSRATYKLNNLFNGQKDLSDNLHVLINENWREVFSELQPDIFGAMGLIFKSVLNKALSKYPLEQLFLDP</sequence>
<reference evidence="5 6" key="1">
    <citation type="journal article" date="2007" name="Nature">
        <title>Evolution of genes and genomes on the Drosophila phylogeny.</title>
        <authorList>
            <consortium name="Drosophila 12 Genomes Consortium"/>
            <person name="Clark A.G."/>
            <person name="Eisen M.B."/>
            <person name="Smith D.R."/>
            <person name="Bergman C.M."/>
            <person name="Oliver B."/>
            <person name="Markow T.A."/>
            <person name="Kaufman T.C."/>
            <person name="Kellis M."/>
            <person name="Gelbart W."/>
            <person name="Iyer V.N."/>
            <person name="Pollard D.A."/>
            <person name="Sackton T.B."/>
            <person name="Larracuente A.M."/>
            <person name="Singh N.D."/>
            <person name="Abad J.P."/>
            <person name="Abt D.N."/>
            <person name="Adryan B."/>
            <person name="Aguade M."/>
            <person name="Akashi H."/>
            <person name="Anderson W.W."/>
            <person name="Aquadro C.F."/>
            <person name="Ardell D.H."/>
            <person name="Arguello R."/>
            <person name="Artieri C.G."/>
            <person name="Barbash D.A."/>
            <person name="Barker D."/>
            <person name="Barsanti P."/>
            <person name="Batterham P."/>
            <person name="Batzoglou S."/>
            <person name="Begun D."/>
            <person name="Bhutkar A."/>
            <person name="Blanco E."/>
            <person name="Bosak S.A."/>
            <person name="Bradley R.K."/>
            <person name="Brand A.D."/>
            <person name="Brent M.R."/>
            <person name="Brooks A.N."/>
            <person name="Brown R.H."/>
            <person name="Butlin R.K."/>
            <person name="Caggese C."/>
            <person name="Calvi B.R."/>
            <person name="Bernardo de Carvalho A."/>
            <person name="Caspi A."/>
            <person name="Castrezana S."/>
            <person name="Celniker S.E."/>
            <person name="Chang J.L."/>
            <person name="Chapple C."/>
            <person name="Chatterji S."/>
            <person name="Chinwalla A."/>
            <person name="Civetta A."/>
            <person name="Clifton S.W."/>
            <person name="Comeron J.M."/>
            <person name="Costello J.C."/>
            <person name="Coyne J.A."/>
            <person name="Daub J."/>
            <person name="David R.G."/>
            <person name="Delcher A.L."/>
            <person name="Delehaunty K."/>
            <person name="Do C.B."/>
            <person name="Ebling H."/>
            <person name="Edwards K."/>
            <person name="Eickbush T."/>
            <person name="Evans J.D."/>
            <person name="Filipski A."/>
            <person name="Findeiss S."/>
            <person name="Freyhult E."/>
            <person name="Fulton L."/>
            <person name="Fulton R."/>
            <person name="Garcia A.C."/>
            <person name="Gardiner A."/>
            <person name="Garfield D.A."/>
            <person name="Garvin B.E."/>
            <person name="Gibson G."/>
            <person name="Gilbert D."/>
            <person name="Gnerre S."/>
            <person name="Godfrey J."/>
            <person name="Good R."/>
            <person name="Gotea V."/>
            <person name="Gravely B."/>
            <person name="Greenberg A.J."/>
            <person name="Griffiths-Jones S."/>
            <person name="Gross S."/>
            <person name="Guigo R."/>
            <person name="Gustafson E.A."/>
            <person name="Haerty W."/>
            <person name="Hahn M.W."/>
            <person name="Halligan D.L."/>
            <person name="Halpern A.L."/>
            <person name="Halter G.M."/>
            <person name="Han M.V."/>
            <person name="Heger A."/>
            <person name="Hillier L."/>
            <person name="Hinrichs A.S."/>
            <person name="Holmes I."/>
            <person name="Hoskins R.A."/>
            <person name="Hubisz M.J."/>
            <person name="Hultmark D."/>
            <person name="Huntley M.A."/>
            <person name="Jaffe D.B."/>
            <person name="Jagadeeshan S."/>
            <person name="Jeck W.R."/>
            <person name="Johnson J."/>
            <person name="Jones C.D."/>
            <person name="Jordan W.C."/>
            <person name="Karpen G.H."/>
            <person name="Kataoka E."/>
            <person name="Keightley P.D."/>
            <person name="Kheradpour P."/>
            <person name="Kirkness E.F."/>
            <person name="Koerich L.B."/>
            <person name="Kristiansen K."/>
            <person name="Kudrna D."/>
            <person name="Kulathinal R.J."/>
            <person name="Kumar S."/>
            <person name="Kwok R."/>
            <person name="Lander E."/>
            <person name="Langley C.H."/>
            <person name="Lapoint R."/>
            <person name="Lazzaro B.P."/>
            <person name="Lee S.J."/>
            <person name="Levesque L."/>
            <person name="Li R."/>
            <person name="Lin C.F."/>
            <person name="Lin M.F."/>
            <person name="Lindblad-Toh K."/>
            <person name="Llopart A."/>
            <person name="Long M."/>
            <person name="Low L."/>
            <person name="Lozovsky E."/>
            <person name="Lu J."/>
            <person name="Luo M."/>
            <person name="Machado C.A."/>
            <person name="Makalowski W."/>
            <person name="Marzo M."/>
            <person name="Matsuda M."/>
            <person name="Matzkin L."/>
            <person name="McAllister B."/>
            <person name="McBride C.S."/>
            <person name="McKernan B."/>
            <person name="McKernan K."/>
            <person name="Mendez-Lago M."/>
            <person name="Minx P."/>
            <person name="Mollenhauer M.U."/>
            <person name="Montooth K."/>
            <person name="Mount S.M."/>
            <person name="Mu X."/>
            <person name="Myers E."/>
            <person name="Negre B."/>
            <person name="Newfeld S."/>
            <person name="Nielsen R."/>
            <person name="Noor M.A."/>
            <person name="O'Grady P."/>
            <person name="Pachter L."/>
            <person name="Papaceit M."/>
            <person name="Parisi M.J."/>
            <person name="Parisi M."/>
            <person name="Parts L."/>
            <person name="Pedersen J.S."/>
            <person name="Pesole G."/>
            <person name="Phillippy A.M."/>
            <person name="Ponting C.P."/>
            <person name="Pop M."/>
            <person name="Porcelli D."/>
            <person name="Powell J.R."/>
            <person name="Prohaska S."/>
            <person name="Pruitt K."/>
            <person name="Puig M."/>
            <person name="Quesneville H."/>
            <person name="Ram K.R."/>
            <person name="Rand D."/>
            <person name="Rasmussen M.D."/>
            <person name="Reed L.K."/>
            <person name="Reenan R."/>
            <person name="Reily A."/>
            <person name="Remington K.A."/>
            <person name="Rieger T.T."/>
            <person name="Ritchie M.G."/>
            <person name="Robin C."/>
            <person name="Rogers Y.H."/>
            <person name="Rohde C."/>
            <person name="Rozas J."/>
            <person name="Rubenfield M.J."/>
            <person name="Ruiz A."/>
            <person name="Russo S."/>
            <person name="Salzberg S.L."/>
            <person name="Sanchez-Gracia A."/>
            <person name="Saranga D.J."/>
            <person name="Sato H."/>
            <person name="Schaeffer S.W."/>
            <person name="Schatz M.C."/>
            <person name="Schlenke T."/>
            <person name="Schwartz R."/>
            <person name="Segarra C."/>
            <person name="Singh R.S."/>
            <person name="Sirot L."/>
            <person name="Sirota M."/>
            <person name="Sisneros N.B."/>
            <person name="Smith C.D."/>
            <person name="Smith T.F."/>
            <person name="Spieth J."/>
            <person name="Stage D.E."/>
            <person name="Stark A."/>
            <person name="Stephan W."/>
            <person name="Strausberg R.L."/>
            <person name="Strempel S."/>
            <person name="Sturgill D."/>
            <person name="Sutton G."/>
            <person name="Sutton G.G."/>
            <person name="Tao W."/>
            <person name="Teichmann S."/>
            <person name="Tobari Y.N."/>
            <person name="Tomimura Y."/>
            <person name="Tsolas J.M."/>
            <person name="Valente V.L."/>
            <person name="Venter E."/>
            <person name="Venter J.C."/>
            <person name="Vicario S."/>
            <person name="Vieira F.G."/>
            <person name="Vilella A.J."/>
            <person name="Villasante A."/>
            <person name="Walenz B."/>
            <person name="Wang J."/>
            <person name="Wasserman M."/>
            <person name="Watts T."/>
            <person name="Wilson D."/>
            <person name="Wilson R.K."/>
            <person name="Wing R.A."/>
            <person name="Wolfner M.F."/>
            <person name="Wong A."/>
            <person name="Wong G.K."/>
            <person name="Wu C.I."/>
            <person name="Wu G."/>
            <person name="Yamamoto D."/>
            <person name="Yang H.P."/>
            <person name="Yang S.P."/>
            <person name="Yorke J.A."/>
            <person name="Yoshida K."/>
            <person name="Zdobnov E."/>
            <person name="Zhang P."/>
            <person name="Zhang Y."/>
            <person name="Zimin A.V."/>
            <person name="Baldwin J."/>
            <person name="Abdouelleil A."/>
            <person name="Abdulkadir J."/>
            <person name="Abebe A."/>
            <person name="Abera B."/>
            <person name="Abreu J."/>
            <person name="Acer S.C."/>
            <person name="Aftuck L."/>
            <person name="Alexander A."/>
            <person name="An P."/>
            <person name="Anderson E."/>
            <person name="Anderson S."/>
            <person name="Arachi H."/>
            <person name="Azer M."/>
            <person name="Bachantsang P."/>
            <person name="Barry A."/>
            <person name="Bayul T."/>
            <person name="Berlin A."/>
            <person name="Bessette D."/>
            <person name="Bloom T."/>
            <person name="Blye J."/>
            <person name="Boguslavskiy L."/>
            <person name="Bonnet C."/>
            <person name="Boukhgalter B."/>
            <person name="Bourzgui I."/>
            <person name="Brown A."/>
            <person name="Cahill P."/>
            <person name="Channer S."/>
            <person name="Cheshatsang Y."/>
            <person name="Chuda L."/>
            <person name="Citroen M."/>
            <person name="Collymore A."/>
            <person name="Cooke P."/>
            <person name="Costello M."/>
            <person name="D'Aco K."/>
            <person name="Daza R."/>
            <person name="De Haan G."/>
            <person name="DeGray S."/>
            <person name="DeMaso C."/>
            <person name="Dhargay N."/>
            <person name="Dooley K."/>
            <person name="Dooley E."/>
            <person name="Doricent M."/>
            <person name="Dorje P."/>
            <person name="Dorjee K."/>
            <person name="Dupes A."/>
            <person name="Elong R."/>
            <person name="Falk J."/>
            <person name="Farina A."/>
            <person name="Faro S."/>
            <person name="Ferguson D."/>
            <person name="Fisher S."/>
            <person name="Foley C.D."/>
            <person name="Franke A."/>
            <person name="Friedrich D."/>
            <person name="Gadbois L."/>
            <person name="Gearin G."/>
            <person name="Gearin C.R."/>
            <person name="Giannoukos G."/>
            <person name="Goode T."/>
            <person name="Graham J."/>
            <person name="Grandbois E."/>
            <person name="Grewal S."/>
            <person name="Gyaltsen K."/>
            <person name="Hafez N."/>
            <person name="Hagos B."/>
            <person name="Hall J."/>
            <person name="Henson C."/>
            <person name="Hollinger A."/>
            <person name="Honan T."/>
            <person name="Huard M.D."/>
            <person name="Hughes L."/>
            <person name="Hurhula B."/>
            <person name="Husby M.E."/>
            <person name="Kamat A."/>
            <person name="Kanga B."/>
            <person name="Kashin S."/>
            <person name="Khazanovich D."/>
            <person name="Kisner P."/>
            <person name="Lance K."/>
            <person name="Lara M."/>
            <person name="Lee W."/>
            <person name="Lennon N."/>
            <person name="Letendre F."/>
            <person name="LeVine R."/>
            <person name="Lipovsky A."/>
            <person name="Liu X."/>
            <person name="Liu J."/>
            <person name="Liu S."/>
            <person name="Lokyitsang T."/>
            <person name="Lokyitsang Y."/>
            <person name="Lubonja R."/>
            <person name="Lui A."/>
            <person name="MacDonald P."/>
            <person name="Magnisalis V."/>
            <person name="Maru K."/>
            <person name="Matthews C."/>
            <person name="McCusker W."/>
            <person name="McDonough S."/>
            <person name="Mehta T."/>
            <person name="Meldrim J."/>
            <person name="Meneus L."/>
            <person name="Mihai O."/>
            <person name="Mihalev A."/>
            <person name="Mihova T."/>
            <person name="Mittelman R."/>
            <person name="Mlenga V."/>
            <person name="Montmayeur A."/>
            <person name="Mulrain L."/>
            <person name="Navidi A."/>
            <person name="Naylor J."/>
            <person name="Negash T."/>
            <person name="Nguyen T."/>
            <person name="Nguyen N."/>
            <person name="Nicol R."/>
            <person name="Norbu C."/>
            <person name="Norbu N."/>
            <person name="Novod N."/>
            <person name="O'Neill B."/>
            <person name="Osman S."/>
            <person name="Markiewicz E."/>
            <person name="Oyono O.L."/>
            <person name="Patti C."/>
            <person name="Phunkhang P."/>
            <person name="Pierre F."/>
            <person name="Priest M."/>
            <person name="Raghuraman S."/>
            <person name="Rege F."/>
            <person name="Reyes R."/>
            <person name="Rise C."/>
            <person name="Rogov P."/>
            <person name="Ross K."/>
            <person name="Ryan E."/>
            <person name="Settipalli S."/>
            <person name="Shea T."/>
            <person name="Sherpa N."/>
            <person name="Shi L."/>
            <person name="Shih D."/>
            <person name="Sparrow T."/>
            <person name="Spaulding J."/>
            <person name="Stalker J."/>
            <person name="Stange-Thomann N."/>
            <person name="Stavropoulos S."/>
            <person name="Stone C."/>
            <person name="Strader C."/>
            <person name="Tesfaye S."/>
            <person name="Thomson T."/>
            <person name="Thoulutsang Y."/>
            <person name="Thoulutsang D."/>
            <person name="Topham K."/>
            <person name="Topping I."/>
            <person name="Tsamla T."/>
            <person name="Vassiliev H."/>
            <person name="Vo A."/>
            <person name="Wangchuk T."/>
            <person name="Wangdi T."/>
            <person name="Weiand M."/>
            <person name="Wilkinson J."/>
            <person name="Wilson A."/>
            <person name="Yadav S."/>
            <person name="Young G."/>
            <person name="Yu Q."/>
            <person name="Zembek L."/>
            <person name="Zhong D."/>
            <person name="Zimmer A."/>
            <person name="Zwirko Z."/>
            <person name="Jaffe D.B."/>
            <person name="Alvarez P."/>
            <person name="Brockman W."/>
            <person name="Butler J."/>
            <person name="Chin C."/>
            <person name="Gnerre S."/>
            <person name="Grabherr M."/>
            <person name="Kleber M."/>
            <person name="Mauceli E."/>
            <person name="MacCallum I."/>
        </authorList>
    </citation>
    <scope>NUCLEOTIDE SEQUENCE [LARGE SCALE GENOMIC DNA]</scope>
    <source>
        <strain evidence="6">Tucson 15081-1352.22</strain>
    </source>
</reference>
<keyword evidence="6" id="KW-1185">Reference proteome</keyword>
<evidence type="ECO:0000313" key="6">
    <source>
        <dbReference type="Proteomes" id="UP000009192"/>
    </source>
</evidence>
<dbReference type="EMBL" id="CH933806">
    <property type="protein sequence ID" value="EDW13829.2"/>
    <property type="molecule type" value="Genomic_DNA"/>
</dbReference>
<feature type="chain" id="PRO_5006456431" description="Protein takeout" evidence="4">
    <location>
        <begin position="21"/>
        <end position="253"/>
    </location>
</feature>
<proteinExistence type="inferred from homology"/>
<evidence type="ECO:0000256" key="1">
    <source>
        <dbReference type="ARBA" id="ARBA00022729"/>
    </source>
</evidence>
<dbReference type="Pfam" id="PF06585">
    <property type="entry name" value="JHBP"/>
    <property type="match status" value="1"/>
</dbReference>
<dbReference type="GO" id="GO:0005615">
    <property type="term" value="C:extracellular space"/>
    <property type="evidence" value="ECO:0007669"/>
    <property type="project" value="TreeGrafter"/>
</dbReference>
<organism evidence="5 6">
    <name type="scientific">Drosophila mojavensis</name>
    <name type="common">Fruit fly</name>
    <dbReference type="NCBI Taxonomy" id="7230"/>
    <lineage>
        <taxon>Eukaryota</taxon>
        <taxon>Metazoa</taxon>
        <taxon>Ecdysozoa</taxon>
        <taxon>Arthropoda</taxon>
        <taxon>Hexapoda</taxon>
        <taxon>Insecta</taxon>
        <taxon>Pterygota</taxon>
        <taxon>Neoptera</taxon>
        <taxon>Endopterygota</taxon>
        <taxon>Diptera</taxon>
        <taxon>Brachycera</taxon>
        <taxon>Muscomorpha</taxon>
        <taxon>Ephydroidea</taxon>
        <taxon>Drosophilidae</taxon>
        <taxon>Drosophila</taxon>
    </lineage>
</organism>
<dbReference type="PANTHER" id="PTHR11008">
    <property type="entry name" value="PROTEIN TAKEOUT-LIKE PROTEIN"/>
    <property type="match status" value="1"/>
</dbReference>
<evidence type="ECO:0008006" key="7">
    <source>
        <dbReference type="Google" id="ProtNLM"/>
    </source>
</evidence>
<dbReference type="SMR" id="B4KDJ5"/>
<feature type="signal peptide" evidence="4">
    <location>
        <begin position="1"/>
        <end position="20"/>
    </location>
</feature>
<dbReference type="PANTHER" id="PTHR11008:SF32">
    <property type="entry name" value="CIRCADIAN CLOCK-CONTROLLED PROTEIN DAYWAKE-RELATED"/>
    <property type="match status" value="1"/>
</dbReference>
<dbReference type="Proteomes" id="UP000009192">
    <property type="component" value="Unassembled WGS sequence"/>
</dbReference>
<keyword evidence="1 4" id="KW-0732">Signal</keyword>
<comment type="similarity">
    <text evidence="3">Belongs to the TO family.</text>
</comment>
<dbReference type="HOGENOM" id="CLU_069908_0_2_1"/>
<dbReference type="Gene3D" id="3.15.10.30">
    <property type="entry name" value="Haemolymph juvenile hormone binding protein"/>
    <property type="match status" value="1"/>
</dbReference>
<dbReference type="SMART" id="SM00700">
    <property type="entry name" value="JHBP"/>
    <property type="match status" value="1"/>
</dbReference>
<dbReference type="AlphaFoldDB" id="B4KDJ5"/>
<dbReference type="KEGG" id="dmo:Dmoj_GI23926"/>
<dbReference type="OrthoDB" id="8186595at2759"/>
<dbReference type="InParanoid" id="B4KDJ5"/>
<dbReference type="FunCoup" id="B4KDJ5">
    <property type="interactions" value="11"/>
</dbReference>
<dbReference type="FunFam" id="3.15.10.30:FF:000001">
    <property type="entry name" value="Takeout-like protein 1"/>
    <property type="match status" value="1"/>
</dbReference>
<name>B4KDJ5_DROMO</name>
<dbReference type="eggNOG" id="ENOG502SQ21">
    <property type="taxonomic scope" value="Eukaryota"/>
</dbReference>
<dbReference type="InterPro" id="IPR038606">
    <property type="entry name" value="To_sf"/>
</dbReference>
<evidence type="ECO:0000313" key="5">
    <source>
        <dbReference type="EMBL" id="EDW13829.2"/>
    </source>
</evidence>